<evidence type="ECO:0000313" key="2">
    <source>
        <dbReference type="Proteomes" id="UP000820669"/>
    </source>
</evidence>
<evidence type="ECO:0000313" key="1">
    <source>
        <dbReference type="EMBL" id="NMI00636.1"/>
    </source>
</evidence>
<dbReference type="EMBL" id="JAAXLA010000061">
    <property type="protein sequence ID" value="NMI00636.1"/>
    <property type="molecule type" value="Genomic_DNA"/>
</dbReference>
<name>A0ABX1SHU4_9PSEU</name>
<comment type="caution">
    <text evidence="1">The sequence shown here is derived from an EMBL/GenBank/DDBJ whole genome shotgun (WGS) entry which is preliminary data.</text>
</comment>
<accession>A0ABX1SHU4</accession>
<evidence type="ECO:0008006" key="3">
    <source>
        <dbReference type="Google" id="ProtNLM"/>
    </source>
</evidence>
<gene>
    <name evidence="1" type="ORF">HF526_25495</name>
</gene>
<organism evidence="1 2">
    <name type="scientific">Pseudonocardia acidicola</name>
    <dbReference type="NCBI Taxonomy" id="2724939"/>
    <lineage>
        <taxon>Bacteria</taxon>
        <taxon>Bacillati</taxon>
        <taxon>Actinomycetota</taxon>
        <taxon>Actinomycetes</taxon>
        <taxon>Pseudonocardiales</taxon>
        <taxon>Pseudonocardiaceae</taxon>
        <taxon>Pseudonocardia</taxon>
    </lineage>
</organism>
<proteinExistence type="predicted"/>
<protein>
    <recommendedName>
        <fullName evidence="3">IrrE N-terminal-like domain-containing protein</fullName>
    </recommendedName>
</protein>
<dbReference type="RefSeq" id="WP_169384100.1">
    <property type="nucleotide sequence ID" value="NZ_JAAXLA010000061.1"/>
</dbReference>
<dbReference type="Proteomes" id="UP000820669">
    <property type="component" value="Unassembled WGS sequence"/>
</dbReference>
<sequence>MMNELRLRRQCRRLLRDLDIQPPLDMARLCTRIGDYRGRKIILHEEPLEISSTAAADGGHGKGDTSAFGYSFDWGDYDVIVFQKNTSRSHQLHIIFHELGHIICGHIDPDYVAEDQNEAEDDAGAAAAAIAAVALHLPPFKGVVPPRMLRRACYDSSRERLVESIATTFMEWAVMPGHAPQPTPRELGDAQRLYEALSYRRGWL</sequence>
<keyword evidence="2" id="KW-1185">Reference proteome</keyword>
<reference evidence="1 2" key="1">
    <citation type="submission" date="2020-04" db="EMBL/GenBank/DDBJ databases">
        <authorList>
            <person name="Klaysubun C."/>
            <person name="Duangmal K."/>
            <person name="Lipun K."/>
        </authorList>
    </citation>
    <scope>NUCLEOTIDE SEQUENCE [LARGE SCALE GENOMIC DNA]</scope>
    <source>
        <strain evidence="1 2">K10HN5</strain>
    </source>
</reference>